<keyword evidence="1" id="KW-1133">Transmembrane helix</keyword>
<feature type="transmembrane region" description="Helical" evidence="1">
    <location>
        <begin position="7"/>
        <end position="27"/>
    </location>
</feature>
<proteinExistence type="predicted"/>
<keyword evidence="1" id="KW-0812">Transmembrane</keyword>
<dbReference type="EMBL" id="BDGG01000007">
    <property type="protein sequence ID" value="GAV01138.1"/>
    <property type="molecule type" value="Genomic_DNA"/>
</dbReference>
<dbReference type="PANTHER" id="PTHR46830:SF1">
    <property type="entry name" value="ALPHA-1,4-N-ACETYLGLUCOSAMINYLTRANSFERASE"/>
    <property type="match status" value="1"/>
</dbReference>
<accession>A0A1D1VN18</accession>
<keyword evidence="3" id="KW-1185">Reference proteome</keyword>
<dbReference type="PROSITE" id="PS51257">
    <property type="entry name" value="PROKAR_LIPOPROTEIN"/>
    <property type="match status" value="1"/>
</dbReference>
<organism evidence="2 3">
    <name type="scientific">Ramazzottius varieornatus</name>
    <name type="common">Water bear</name>
    <name type="synonym">Tardigrade</name>
    <dbReference type="NCBI Taxonomy" id="947166"/>
    <lineage>
        <taxon>Eukaryota</taxon>
        <taxon>Metazoa</taxon>
        <taxon>Ecdysozoa</taxon>
        <taxon>Tardigrada</taxon>
        <taxon>Eutardigrada</taxon>
        <taxon>Parachela</taxon>
        <taxon>Hypsibioidea</taxon>
        <taxon>Ramazzottiidae</taxon>
        <taxon>Ramazzottius</taxon>
    </lineage>
</organism>
<protein>
    <submittedName>
        <fullName evidence="2">Uncharacterized protein</fullName>
    </submittedName>
</protein>
<dbReference type="AlphaFoldDB" id="A0A1D1VN18"/>
<evidence type="ECO:0000313" key="2">
    <source>
        <dbReference type="EMBL" id="GAV01138.1"/>
    </source>
</evidence>
<dbReference type="Proteomes" id="UP000186922">
    <property type="component" value="Unassembled WGS sequence"/>
</dbReference>
<evidence type="ECO:0000313" key="3">
    <source>
        <dbReference type="Proteomes" id="UP000186922"/>
    </source>
</evidence>
<dbReference type="PANTHER" id="PTHR46830">
    <property type="entry name" value="TRANSFERASE, PUTATIVE-RELATED"/>
    <property type="match status" value="1"/>
</dbReference>
<evidence type="ECO:0000256" key="1">
    <source>
        <dbReference type="SAM" id="Phobius"/>
    </source>
</evidence>
<sequence>MYARRRYKYLMIFLAVLAACFIFLLIWNTTLIQRPEQPWLNYQWTYSRGGDRTSCATASNVPPPGNGLIVHYVRFYPVPNPNQKDHALNVLDCFSIYSVLVNLKPQLIYLHTNVPSFWPFVTCESLLEVTIDWSPVKVLCAPFQFTVSGKRISLIEHEADIRKFKAVEEHGGLVLDFDVYIIDGTLVRNLMRTNPCIICHEGSNGKVNAGFFGCRKPHSAYPRLVLQESYEKNYNPICWVCNSGIIPMTLLEKHADTAVIADNVCTAPNFWQKEDFNSRRDRYNWTSKPAYHSYFHNSRFSLKDARNLESSLGDVFRWILKGGPPELMGKQN</sequence>
<name>A0A1D1VN18_RAMVA</name>
<dbReference type="OrthoDB" id="409543at2759"/>
<reference evidence="2 3" key="1">
    <citation type="journal article" date="2016" name="Nat. Commun.">
        <title>Extremotolerant tardigrade genome and improved radiotolerance of human cultured cells by tardigrade-unique protein.</title>
        <authorList>
            <person name="Hashimoto T."/>
            <person name="Horikawa D.D."/>
            <person name="Saito Y."/>
            <person name="Kuwahara H."/>
            <person name="Kozuka-Hata H."/>
            <person name="Shin-I T."/>
            <person name="Minakuchi Y."/>
            <person name="Ohishi K."/>
            <person name="Motoyama A."/>
            <person name="Aizu T."/>
            <person name="Enomoto A."/>
            <person name="Kondo K."/>
            <person name="Tanaka S."/>
            <person name="Hara Y."/>
            <person name="Koshikawa S."/>
            <person name="Sagara H."/>
            <person name="Miura T."/>
            <person name="Yokobori S."/>
            <person name="Miyagawa K."/>
            <person name="Suzuki Y."/>
            <person name="Kubo T."/>
            <person name="Oyama M."/>
            <person name="Kohara Y."/>
            <person name="Fujiyama A."/>
            <person name="Arakawa K."/>
            <person name="Katayama T."/>
            <person name="Toyoda A."/>
            <person name="Kunieda T."/>
        </authorList>
    </citation>
    <scope>NUCLEOTIDE SEQUENCE [LARGE SCALE GENOMIC DNA]</scope>
    <source>
        <strain evidence="2 3">YOKOZUNA-1</strain>
    </source>
</reference>
<gene>
    <name evidence="2" type="primary">RvY_11894-1</name>
    <name evidence="2" type="synonym">RvY_11894.1</name>
    <name evidence="2" type="ORF">RvY_11894</name>
</gene>
<comment type="caution">
    <text evidence="2">The sequence shown here is derived from an EMBL/GenBank/DDBJ whole genome shotgun (WGS) entry which is preliminary data.</text>
</comment>
<keyword evidence="1" id="KW-0472">Membrane</keyword>